<evidence type="ECO:0000256" key="1">
    <source>
        <dbReference type="ARBA" id="ARBA00022679"/>
    </source>
</evidence>
<dbReference type="SUPFAM" id="SSF55729">
    <property type="entry name" value="Acyl-CoA N-acyltransferases (Nat)"/>
    <property type="match status" value="1"/>
</dbReference>
<dbReference type="RefSeq" id="WP_254006697.1">
    <property type="nucleotide sequence ID" value="NZ_OW659477.1"/>
</dbReference>
<keyword evidence="6" id="KW-1185">Reference proteome</keyword>
<evidence type="ECO:0000313" key="7">
    <source>
        <dbReference type="Proteomes" id="UP001154111"/>
    </source>
</evidence>
<dbReference type="InterPro" id="IPR000182">
    <property type="entry name" value="GNAT_dom"/>
</dbReference>
<dbReference type="EMBL" id="OW659496">
    <property type="protein sequence ID" value="CAH2763035.1"/>
    <property type="molecule type" value="Genomic_DNA"/>
</dbReference>
<dbReference type="Pfam" id="PF13673">
    <property type="entry name" value="Acetyltransf_10"/>
    <property type="match status" value="1"/>
</dbReference>
<gene>
    <name evidence="5" type="primary">yjaB_2</name>
    <name evidence="4" type="synonym">yjaB_1</name>
    <name evidence="5" type="ORF">ERYAMS2_01529</name>
    <name evidence="4" type="ORF">ERYAMS_01236</name>
</gene>
<dbReference type="PANTHER" id="PTHR43800">
    <property type="entry name" value="PEPTIDYL-LYSINE N-ACETYLTRANSFERASE YJAB"/>
    <property type="match status" value="1"/>
</dbReference>
<reference evidence="5" key="1">
    <citation type="submission" date="2022-04" db="EMBL/GenBank/DDBJ databases">
        <authorList>
            <person name="Forde T."/>
        </authorList>
    </citation>
    <scope>NUCLEOTIDE SEQUENCE</scope>
    <source>
        <strain evidence="5">A18Y016a</strain>
        <strain evidence="4">A18Y020d</strain>
    </source>
</reference>
<evidence type="ECO:0000313" key="5">
    <source>
        <dbReference type="EMBL" id="CAH2763065.1"/>
    </source>
</evidence>
<dbReference type="InterPro" id="IPR016181">
    <property type="entry name" value="Acyl_CoA_acyltransferase"/>
</dbReference>
<keyword evidence="1 5" id="KW-0808">Transferase</keyword>
<sequence length="144" mass="16819">MIRTIDIHRDDVMRLVDVWEQSVRDTHDFITEEMIDAMRPEVHTAFASMDAVVVYEDHDTITGFMGVLDRKVEMLFLDASARGQGVGSRLIQYAISEYAVDRVDVNEQNYQARGFYEHLGFEVFERSEFDEAGRPFPILHMKRR</sequence>
<keyword evidence="2 5" id="KW-0012">Acyltransferase</keyword>
<dbReference type="AlphaFoldDB" id="A0AAU9VKC0"/>
<dbReference type="PANTHER" id="PTHR43800:SF1">
    <property type="entry name" value="PEPTIDYL-LYSINE N-ACETYLTRANSFERASE YJAB"/>
    <property type="match status" value="1"/>
</dbReference>
<evidence type="ECO:0000313" key="6">
    <source>
        <dbReference type="Proteomes" id="UP001154095"/>
    </source>
</evidence>
<evidence type="ECO:0000256" key="2">
    <source>
        <dbReference type="ARBA" id="ARBA00023315"/>
    </source>
</evidence>
<accession>A0AAU9VKC0</accession>
<name>A0AAU9VKC0_9FIRM</name>
<dbReference type="GO" id="GO:0016747">
    <property type="term" value="F:acyltransferase activity, transferring groups other than amino-acyl groups"/>
    <property type="evidence" value="ECO:0007669"/>
    <property type="project" value="InterPro"/>
</dbReference>
<dbReference type="Gene3D" id="3.40.630.30">
    <property type="match status" value="1"/>
</dbReference>
<dbReference type="Proteomes" id="UP001154111">
    <property type="component" value="Chromosome"/>
</dbReference>
<protein>
    <submittedName>
        <fullName evidence="5">GNAT family N-acetyltransferase</fullName>
        <ecNumber evidence="5">2.3.1.-</ecNumber>
    </submittedName>
</protein>
<evidence type="ECO:0000259" key="3">
    <source>
        <dbReference type="PROSITE" id="PS51186"/>
    </source>
</evidence>
<evidence type="ECO:0000313" key="4">
    <source>
        <dbReference type="EMBL" id="CAH2763035.1"/>
    </source>
</evidence>
<dbReference type="EMBL" id="OW659477">
    <property type="protein sequence ID" value="CAH2763065.1"/>
    <property type="molecule type" value="Genomic_DNA"/>
</dbReference>
<proteinExistence type="predicted"/>
<dbReference type="EC" id="2.3.1.-" evidence="5"/>
<dbReference type="CDD" id="cd04301">
    <property type="entry name" value="NAT_SF"/>
    <property type="match status" value="1"/>
</dbReference>
<dbReference type="Proteomes" id="UP001154095">
    <property type="component" value="Chromosome"/>
</dbReference>
<dbReference type="PROSITE" id="PS51186">
    <property type="entry name" value="GNAT"/>
    <property type="match status" value="1"/>
</dbReference>
<organism evidence="5 7">
    <name type="scientific">Erysipelothrix amsterdamensis</name>
    <dbReference type="NCBI Taxonomy" id="2929157"/>
    <lineage>
        <taxon>Bacteria</taxon>
        <taxon>Bacillati</taxon>
        <taxon>Bacillota</taxon>
        <taxon>Erysipelotrichia</taxon>
        <taxon>Erysipelotrichales</taxon>
        <taxon>Erysipelotrichaceae</taxon>
        <taxon>Erysipelothrix</taxon>
    </lineage>
</organism>
<feature type="domain" description="N-acetyltransferase" evidence="3">
    <location>
        <begin position="1"/>
        <end position="144"/>
    </location>
</feature>